<keyword evidence="1" id="KW-0812">Transmembrane</keyword>
<dbReference type="Proteomes" id="UP000249163">
    <property type="component" value="Chromosome"/>
</dbReference>
<feature type="transmembrane region" description="Helical" evidence="1">
    <location>
        <begin position="454"/>
        <end position="472"/>
    </location>
</feature>
<dbReference type="AlphaFoldDB" id="A0AAD0KP98"/>
<protein>
    <submittedName>
        <fullName evidence="2">Uncharacterized protein</fullName>
    </submittedName>
</protein>
<feature type="transmembrane region" description="Helical" evidence="1">
    <location>
        <begin position="91"/>
        <end position="114"/>
    </location>
</feature>
<feature type="transmembrane region" description="Helical" evidence="1">
    <location>
        <begin position="345"/>
        <end position="365"/>
    </location>
</feature>
<organism evidence="2 3">
    <name type="scientific">Paenibacillus odorifer</name>
    <dbReference type="NCBI Taxonomy" id="189426"/>
    <lineage>
        <taxon>Bacteria</taxon>
        <taxon>Bacillati</taxon>
        <taxon>Bacillota</taxon>
        <taxon>Bacilli</taxon>
        <taxon>Bacillales</taxon>
        <taxon>Paenibacillaceae</taxon>
        <taxon>Paenibacillus</taxon>
    </lineage>
</organism>
<keyword evidence="1" id="KW-1133">Transmembrane helix</keyword>
<proteinExistence type="predicted"/>
<sequence>MTDFFVLRLLDKLRGAFIRFGVDYDTMRSILQIKLTMDGRRTPTALAGMQKKENVKEGSPLRLQWIYLLFGLILIPLTLSNDHYMLQMSLTFGIIMFFVSTTLISDFSSVMLDLRDKNILFSKPVNRTTLNMAKSIHVLLYLGTVTLSITGPSLVFSLFKQGIAFFLMYAVTIVLLDCFILVITALLYLMIMRFFDGEKLKDIINYTQILLTIGIMVGYQFISRLFNLTELGAAYHPAWWQYFIFPVWFAAPFELLLGGAREPYYFILSLLALITPLVLIAAYIKLMPQFERNLQKLAEQGTGGKDKGQIAEWLSRRVCKEPAEGIFFRFTWSMMKNERDFKLKVYPALGFSIAFPFIFIFGILQNSYDGSLKGSKVYLLIYFCTMLMQTIIQMLRYSTSYKGAWIYRLIPLPDSTPIYRGMLKAALLRLVLPLFAVDAVLFILLFGVHIVPDLVVVLFAMLIFSVICFRVYPRSLPFSERYEAAKQKDYTGVAFMLMFLLMGMAGIHYVFTLFTGGIYIYLLVLVVLNQWLWRKTFPKTPSTTGHISNFPG</sequence>
<evidence type="ECO:0000256" key="1">
    <source>
        <dbReference type="SAM" id="Phobius"/>
    </source>
</evidence>
<keyword evidence="1" id="KW-0472">Membrane</keyword>
<dbReference type="EMBL" id="CP021965">
    <property type="protein sequence ID" value="AWV36231.1"/>
    <property type="molecule type" value="Genomic_DNA"/>
</dbReference>
<reference evidence="2 3" key="1">
    <citation type="submission" date="2017-06" db="EMBL/GenBank/DDBJ databases">
        <title>Complete genome sequence of Paenibacillus odorifer CBA7130.</title>
        <authorList>
            <person name="Nam Y.-D."/>
            <person name="Kang J."/>
            <person name="Chung W.-H."/>
        </authorList>
    </citation>
    <scope>NUCLEOTIDE SEQUENCE [LARGE SCALE GENOMIC DNA]</scope>
    <source>
        <strain evidence="2 3">CBA7130</strain>
    </source>
</reference>
<feature type="transmembrane region" description="Helical" evidence="1">
    <location>
        <begin position="264"/>
        <end position="286"/>
    </location>
</feature>
<evidence type="ECO:0000313" key="3">
    <source>
        <dbReference type="Proteomes" id="UP000249163"/>
    </source>
</evidence>
<feature type="transmembrane region" description="Helical" evidence="1">
    <location>
        <begin position="203"/>
        <end position="222"/>
    </location>
</feature>
<feature type="transmembrane region" description="Helical" evidence="1">
    <location>
        <begin position="61"/>
        <end position="79"/>
    </location>
</feature>
<feature type="transmembrane region" description="Helical" evidence="1">
    <location>
        <begin position="426"/>
        <end position="448"/>
    </location>
</feature>
<gene>
    <name evidence="2" type="ORF">CD191_28520</name>
</gene>
<feature type="transmembrane region" description="Helical" evidence="1">
    <location>
        <begin position="165"/>
        <end position="191"/>
    </location>
</feature>
<feature type="transmembrane region" description="Helical" evidence="1">
    <location>
        <begin position="135"/>
        <end position="159"/>
    </location>
</feature>
<feature type="transmembrane region" description="Helical" evidence="1">
    <location>
        <begin position="377"/>
        <end position="395"/>
    </location>
</feature>
<accession>A0AAD0KP98</accession>
<dbReference type="RefSeq" id="WP_111505857.1">
    <property type="nucleotide sequence ID" value="NZ_CP021965.1"/>
</dbReference>
<name>A0AAD0KP98_9BACL</name>
<evidence type="ECO:0000313" key="2">
    <source>
        <dbReference type="EMBL" id="AWV36231.1"/>
    </source>
</evidence>